<protein>
    <submittedName>
        <fullName evidence="2">Uncharacterized protein</fullName>
    </submittedName>
</protein>
<evidence type="ECO:0000256" key="1">
    <source>
        <dbReference type="SAM" id="MobiDB-lite"/>
    </source>
</evidence>
<gene>
    <name evidence="2" type="ORF">Rhopal_007404-T1</name>
</gene>
<comment type="caution">
    <text evidence="2">The sequence shown here is derived from an EMBL/GenBank/DDBJ whole genome shotgun (WGS) entry which is preliminary data.</text>
</comment>
<dbReference type="AlphaFoldDB" id="A0AAV5GWJ4"/>
<reference evidence="2 3" key="1">
    <citation type="submission" date="2021-12" db="EMBL/GenBank/DDBJ databases">
        <title>High titer production of polyol ester of fatty acids by Rhodotorula paludigena BS15 towards product separation-free biomass refinery.</title>
        <authorList>
            <person name="Mano J."/>
            <person name="Ono H."/>
            <person name="Tanaka T."/>
            <person name="Naito K."/>
            <person name="Sushida H."/>
            <person name="Ike M."/>
            <person name="Tokuyasu K."/>
            <person name="Kitaoka M."/>
        </authorList>
    </citation>
    <scope>NUCLEOTIDE SEQUENCE [LARGE SCALE GENOMIC DNA]</scope>
    <source>
        <strain evidence="2 3">BS15</strain>
    </source>
</reference>
<accession>A0AAV5GWJ4</accession>
<feature type="region of interest" description="Disordered" evidence="1">
    <location>
        <begin position="120"/>
        <end position="154"/>
    </location>
</feature>
<feature type="compositionally biased region" description="Basic and acidic residues" evidence="1">
    <location>
        <begin position="128"/>
        <end position="148"/>
    </location>
</feature>
<dbReference type="Proteomes" id="UP001342314">
    <property type="component" value="Unassembled WGS sequence"/>
</dbReference>
<evidence type="ECO:0000313" key="3">
    <source>
        <dbReference type="Proteomes" id="UP001342314"/>
    </source>
</evidence>
<proteinExistence type="predicted"/>
<sequence>MPPAHGRLKENRREDEYTSVMASIESHVQPAQRSGFGQWRSMLDELLLNVPSERDPAVTDPPARAKLCVWSLLPRNEQDELYTPLHQLAQQLAHQREWVNMEQLSKKRLDSEIKKRYNSGAKCRRNNKAAERAARTEASEDREDKDAPGEPDWEWLAAHGHNTFHALGKSLVALSLRQQVHYGQTHAGGRARRAF</sequence>
<dbReference type="EMBL" id="BQKY01000017">
    <property type="protein sequence ID" value="GJN94330.1"/>
    <property type="molecule type" value="Genomic_DNA"/>
</dbReference>
<organism evidence="2 3">
    <name type="scientific">Rhodotorula paludigena</name>
    <dbReference type="NCBI Taxonomy" id="86838"/>
    <lineage>
        <taxon>Eukaryota</taxon>
        <taxon>Fungi</taxon>
        <taxon>Dikarya</taxon>
        <taxon>Basidiomycota</taxon>
        <taxon>Pucciniomycotina</taxon>
        <taxon>Microbotryomycetes</taxon>
        <taxon>Sporidiobolales</taxon>
        <taxon>Sporidiobolaceae</taxon>
        <taxon>Rhodotorula</taxon>
    </lineage>
</organism>
<evidence type="ECO:0000313" key="2">
    <source>
        <dbReference type="EMBL" id="GJN94330.1"/>
    </source>
</evidence>
<keyword evidence="3" id="KW-1185">Reference proteome</keyword>
<name>A0AAV5GWJ4_9BASI</name>